<keyword evidence="3" id="KW-1185">Reference proteome</keyword>
<organism evidence="2 3">
    <name type="scientific">Passalora fulva</name>
    <name type="common">Tomato leaf mold</name>
    <name type="synonym">Cladosporium fulvum</name>
    <dbReference type="NCBI Taxonomy" id="5499"/>
    <lineage>
        <taxon>Eukaryota</taxon>
        <taxon>Fungi</taxon>
        <taxon>Dikarya</taxon>
        <taxon>Ascomycota</taxon>
        <taxon>Pezizomycotina</taxon>
        <taxon>Dothideomycetes</taxon>
        <taxon>Dothideomycetidae</taxon>
        <taxon>Mycosphaerellales</taxon>
        <taxon>Mycosphaerellaceae</taxon>
        <taxon>Fulvia</taxon>
    </lineage>
</organism>
<evidence type="ECO:0000313" key="3">
    <source>
        <dbReference type="Proteomes" id="UP000756132"/>
    </source>
</evidence>
<dbReference type="EMBL" id="CP090163">
    <property type="protein sequence ID" value="UJO12425.1"/>
    <property type="molecule type" value="Genomic_DNA"/>
</dbReference>
<dbReference type="Proteomes" id="UP000756132">
    <property type="component" value="Chromosome 1"/>
</dbReference>
<reference evidence="2" key="1">
    <citation type="submission" date="2021-12" db="EMBL/GenBank/DDBJ databases">
        <authorList>
            <person name="Zaccaron A."/>
            <person name="Stergiopoulos I."/>
        </authorList>
    </citation>
    <scope>NUCLEOTIDE SEQUENCE</scope>
    <source>
        <strain evidence="2">Race5_Kim</strain>
    </source>
</reference>
<dbReference type="AlphaFoldDB" id="A0A9Q8L7N7"/>
<protein>
    <recommendedName>
        <fullName evidence="1">Ricin B lectin domain-containing protein</fullName>
    </recommendedName>
</protein>
<proteinExistence type="predicted"/>
<evidence type="ECO:0000313" key="2">
    <source>
        <dbReference type="EMBL" id="UJO12425.1"/>
    </source>
</evidence>
<feature type="domain" description="Ricin B lectin" evidence="1">
    <location>
        <begin position="85"/>
        <end position="165"/>
    </location>
</feature>
<evidence type="ECO:0000259" key="1">
    <source>
        <dbReference type="Pfam" id="PF14200"/>
    </source>
</evidence>
<sequence>MLLDLVLTPHSNTEVDFLHSTSLSLTTMAPVEDNKWYTIHLYNEFHDDGAGDEVVDLDSGSSNNGTHCKVWTYKDDGGSGRYNMSWRAVIADKNMDDGTIYWSFQNRAGTTYMDLNHGSNGVGTQVQGWGTNGSNAQQWSLVETKGNDRQTVCWRLKNRASGTVCGYWGVPVHGVDIRGFFPSSDTPPAPGRGARDTSQLFVFKERNVSW</sequence>
<dbReference type="OrthoDB" id="2131701at2759"/>
<dbReference type="Gene3D" id="2.80.10.50">
    <property type="match status" value="1"/>
</dbReference>
<dbReference type="Pfam" id="PF14200">
    <property type="entry name" value="RicinB_lectin_2"/>
    <property type="match status" value="1"/>
</dbReference>
<reference evidence="2" key="2">
    <citation type="journal article" date="2022" name="Microb. Genom.">
        <title>A chromosome-scale genome assembly of the tomato pathogen Cladosporium fulvum reveals a compartmentalized genome architecture and the presence of a dispensable chromosome.</title>
        <authorList>
            <person name="Zaccaron A.Z."/>
            <person name="Chen L.H."/>
            <person name="Samaras A."/>
            <person name="Stergiopoulos I."/>
        </authorList>
    </citation>
    <scope>NUCLEOTIDE SEQUENCE</scope>
    <source>
        <strain evidence="2">Race5_Kim</strain>
    </source>
</reference>
<dbReference type="RefSeq" id="XP_047756791.1">
    <property type="nucleotide sequence ID" value="XM_047899322.1"/>
</dbReference>
<dbReference type="InterPro" id="IPR000772">
    <property type="entry name" value="Ricin_B_lectin"/>
</dbReference>
<accession>A0A9Q8L7N7</accession>
<name>A0A9Q8L7N7_PASFU</name>
<dbReference type="SUPFAM" id="SSF50370">
    <property type="entry name" value="Ricin B-like lectins"/>
    <property type="match status" value="1"/>
</dbReference>
<dbReference type="GeneID" id="71980052"/>
<dbReference type="KEGG" id="ffu:CLAFUR5_00174"/>
<dbReference type="InterPro" id="IPR035992">
    <property type="entry name" value="Ricin_B-like_lectins"/>
</dbReference>
<gene>
    <name evidence="2" type="ORF">CLAFUR5_00174</name>
</gene>